<dbReference type="AlphaFoldDB" id="A0A9P6AU23"/>
<name>A0A9P6AU23_9AGAM</name>
<keyword evidence="2" id="KW-0732">Signal</keyword>
<feature type="signal peptide" evidence="2">
    <location>
        <begin position="1"/>
        <end position="21"/>
    </location>
</feature>
<keyword evidence="1" id="KW-0472">Membrane</keyword>
<accession>A0A9P6AU23</accession>
<gene>
    <name evidence="3" type="ORF">BS47DRAFT_1363424</name>
</gene>
<proteinExistence type="predicted"/>
<feature type="chain" id="PRO_5040191913" evidence="2">
    <location>
        <begin position="22"/>
        <end position="119"/>
    </location>
</feature>
<keyword evidence="4" id="KW-1185">Reference proteome</keyword>
<feature type="transmembrane region" description="Helical" evidence="1">
    <location>
        <begin position="31"/>
        <end position="55"/>
    </location>
</feature>
<comment type="caution">
    <text evidence="3">The sequence shown here is derived from an EMBL/GenBank/DDBJ whole genome shotgun (WGS) entry which is preliminary data.</text>
</comment>
<evidence type="ECO:0000313" key="4">
    <source>
        <dbReference type="Proteomes" id="UP000886523"/>
    </source>
</evidence>
<evidence type="ECO:0000313" key="3">
    <source>
        <dbReference type="EMBL" id="KAF9512029.1"/>
    </source>
</evidence>
<keyword evidence="1" id="KW-1133">Transmembrane helix</keyword>
<sequence>MASWPSSLALLLVALPCHGLASHYGLASCYSLALAMALSLAMAFLPVASPFPVALPFPMALPLPDFTASGLMAILSPTKDFAHPPSQSLVSYPMLSNAIKPGGAAAMVQKDLRGLKTFG</sequence>
<dbReference type="EMBL" id="MU128992">
    <property type="protein sequence ID" value="KAF9512029.1"/>
    <property type="molecule type" value="Genomic_DNA"/>
</dbReference>
<evidence type="ECO:0000256" key="1">
    <source>
        <dbReference type="SAM" id="Phobius"/>
    </source>
</evidence>
<dbReference type="Proteomes" id="UP000886523">
    <property type="component" value="Unassembled WGS sequence"/>
</dbReference>
<protein>
    <submittedName>
        <fullName evidence="3">Uncharacterized protein</fullName>
    </submittedName>
</protein>
<organism evidence="3 4">
    <name type="scientific">Hydnum rufescens UP504</name>
    <dbReference type="NCBI Taxonomy" id="1448309"/>
    <lineage>
        <taxon>Eukaryota</taxon>
        <taxon>Fungi</taxon>
        <taxon>Dikarya</taxon>
        <taxon>Basidiomycota</taxon>
        <taxon>Agaricomycotina</taxon>
        <taxon>Agaricomycetes</taxon>
        <taxon>Cantharellales</taxon>
        <taxon>Hydnaceae</taxon>
        <taxon>Hydnum</taxon>
    </lineage>
</organism>
<reference evidence="3" key="1">
    <citation type="journal article" date="2020" name="Nat. Commun.">
        <title>Large-scale genome sequencing of mycorrhizal fungi provides insights into the early evolution of symbiotic traits.</title>
        <authorList>
            <person name="Miyauchi S."/>
            <person name="Kiss E."/>
            <person name="Kuo A."/>
            <person name="Drula E."/>
            <person name="Kohler A."/>
            <person name="Sanchez-Garcia M."/>
            <person name="Morin E."/>
            <person name="Andreopoulos B."/>
            <person name="Barry K.W."/>
            <person name="Bonito G."/>
            <person name="Buee M."/>
            <person name="Carver A."/>
            <person name="Chen C."/>
            <person name="Cichocki N."/>
            <person name="Clum A."/>
            <person name="Culley D."/>
            <person name="Crous P.W."/>
            <person name="Fauchery L."/>
            <person name="Girlanda M."/>
            <person name="Hayes R.D."/>
            <person name="Keri Z."/>
            <person name="LaButti K."/>
            <person name="Lipzen A."/>
            <person name="Lombard V."/>
            <person name="Magnuson J."/>
            <person name="Maillard F."/>
            <person name="Murat C."/>
            <person name="Nolan M."/>
            <person name="Ohm R.A."/>
            <person name="Pangilinan J."/>
            <person name="Pereira M.F."/>
            <person name="Perotto S."/>
            <person name="Peter M."/>
            <person name="Pfister S."/>
            <person name="Riley R."/>
            <person name="Sitrit Y."/>
            <person name="Stielow J.B."/>
            <person name="Szollosi G."/>
            <person name="Zifcakova L."/>
            <person name="Stursova M."/>
            <person name="Spatafora J.W."/>
            <person name="Tedersoo L."/>
            <person name="Vaario L.M."/>
            <person name="Yamada A."/>
            <person name="Yan M."/>
            <person name="Wang P."/>
            <person name="Xu J."/>
            <person name="Bruns T."/>
            <person name="Baldrian P."/>
            <person name="Vilgalys R."/>
            <person name="Dunand C."/>
            <person name="Henrissat B."/>
            <person name="Grigoriev I.V."/>
            <person name="Hibbett D."/>
            <person name="Nagy L.G."/>
            <person name="Martin F.M."/>
        </authorList>
    </citation>
    <scope>NUCLEOTIDE SEQUENCE</scope>
    <source>
        <strain evidence="3">UP504</strain>
    </source>
</reference>
<keyword evidence="1" id="KW-0812">Transmembrane</keyword>
<evidence type="ECO:0000256" key="2">
    <source>
        <dbReference type="SAM" id="SignalP"/>
    </source>
</evidence>